<evidence type="ECO:0000313" key="2">
    <source>
        <dbReference type="EMBL" id="MBP2704332.1"/>
    </source>
</evidence>
<dbReference type="RefSeq" id="WP_210155642.1">
    <property type="nucleotide sequence ID" value="NZ_JAFCNB010000005.1"/>
</dbReference>
<keyword evidence="1" id="KW-1133">Transmembrane helix</keyword>
<dbReference type="SUPFAM" id="SSF52540">
    <property type="entry name" value="P-loop containing nucleoside triphosphate hydrolases"/>
    <property type="match status" value="1"/>
</dbReference>
<evidence type="ECO:0008006" key="4">
    <source>
        <dbReference type="Google" id="ProtNLM"/>
    </source>
</evidence>
<feature type="transmembrane region" description="Helical" evidence="1">
    <location>
        <begin position="366"/>
        <end position="387"/>
    </location>
</feature>
<feature type="transmembrane region" description="Helical" evidence="1">
    <location>
        <begin position="133"/>
        <end position="151"/>
    </location>
</feature>
<organism evidence="2 3">
    <name type="scientific">Microbispora oryzae</name>
    <dbReference type="NCBI Taxonomy" id="2806554"/>
    <lineage>
        <taxon>Bacteria</taxon>
        <taxon>Bacillati</taxon>
        <taxon>Actinomycetota</taxon>
        <taxon>Actinomycetes</taxon>
        <taxon>Streptosporangiales</taxon>
        <taxon>Streptosporangiaceae</taxon>
        <taxon>Microbispora</taxon>
    </lineage>
</organism>
<name>A0A940WJC8_9ACTN</name>
<evidence type="ECO:0000256" key="1">
    <source>
        <dbReference type="SAM" id="Phobius"/>
    </source>
</evidence>
<comment type="caution">
    <text evidence="2">The sequence shown here is derived from an EMBL/GenBank/DDBJ whole genome shotgun (WGS) entry which is preliminary data.</text>
</comment>
<feature type="transmembrane region" description="Helical" evidence="1">
    <location>
        <begin position="104"/>
        <end position="127"/>
    </location>
</feature>
<accession>A0A940WJC8</accession>
<gene>
    <name evidence="2" type="ORF">JOL79_10960</name>
</gene>
<dbReference type="Proteomes" id="UP000674234">
    <property type="component" value="Unassembled WGS sequence"/>
</dbReference>
<keyword evidence="1" id="KW-0472">Membrane</keyword>
<sequence length="748" mass="82515">MGATSWPPGNPILADPVLFGQYMAALDAAMADPEFRDAFDNVWVTPFRVRVMMLRNAADILRSASREFAEYEKAFAWQVVSADAWLEDLRVALEEHRLETPLNAIGVGSGVLGLLVTGVGLIGGIWWDLLGSLTWIGVTTLVFAVVARILFRIRTHETTIRVIVGVAKRIASLVTYTSVMTTSLGPRDVLMAAVREREITAQIRVLINAFRDDSFDLRFAVSASPGLSEAFDSTYHVPTMVAAELDELLDRLSGAGIGVAGPRGSGKSTLVRRFCEDSTALSEHADLRCMVSAPVEYAPRDFVLHLFAVFCRTAIRQFTREMRHHSRFAGMPAHLVFRIVRRAVMYGAAGWALLRWGDLLPVVPSIASTVGIGVLGLGGLLTLVSVIRSAWIWRKETHACPQARLVRQARRHLDRIRYLQTHTTGWSGALKLPVGMEGQRSHGMSKAEQSRSYPDIVTGFRSYTQRVAALLAQRGSRVFIGIDELDKIGSGEHAERFLNEIKGIFGLPHVYFMISVSDDAMNAFERRGLPFRDAFDSSFDEIIYVGPLGYEESRRLLRRRVVGLTDPYIALCHTLSGGLPRDIIRAARRVVRAGNALPPEEATLSSICRSIVGEEIRHKARAITRAVTLPSAPETTPPEMLDLLHELSQGAGIPVGEILDAAVTCPTTSPAFDFAAYAYFCATLEEVFTDELTVTLIRRACAEQGSGSFDALAATRQTFGLDTRLAWRATTAFRRCWSLKVYSMRGET</sequence>
<proteinExistence type="predicted"/>
<reference evidence="2" key="1">
    <citation type="submission" date="2021-02" db="EMBL/GenBank/DDBJ databases">
        <title>Draft genome sequence of Microbispora sp. RL4-1S isolated from rice leaves in Thailand.</title>
        <authorList>
            <person name="Muangham S."/>
            <person name="Duangmal K."/>
        </authorList>
    </citation>
    <scope>NUCLEOTIDE SEQUENCE</scope>
    <source>
        <strain evidence="2">RL4-1S</strain>
    </source>
</reference>
<evidence type="ECO:0000313" key="3">
    <source>
        <dbReference type="Proteomes" id="UP000674234"/>
    </source>
</evidence>
<dbReference type="EMBL" id="JAFCNB010000005">
    <property type="protein sequence ID" value="MBP2704332.1"/>
    <property type="molecule type" value="Genomic_DNA"/>
</dbReference>
<dbReference type="InterPro" id="IPR027417">
    <property type="entry name" value="P-loop_NTPase"/>
</dbReference>
<protein>
    <recommendedName>
        <fullName evidence="4">KAP NTPase domain-containing protein</fullName>
    </recommendedName>
</protein>
<keyword evidence="3" id="KW-1185">Reference proteome</keyword>
<dbReference type="AlphaFoldDB" id="A0A940WJC8"/>
<keyword evidence="1" id="KW-0812">Transmembrane</keyword>